<dbReference type="Gene3D" id="1.10.260.40">
    <property type="entry name" value="lambda repressor-like DNA-binding domains"/>
    <property type="match status" value="1"/>
</dbReference>
<keyword evidence="7" id="KW-1185">Reference proteome</keyword>
<dbReference type="InterPro" id="IPR028082">
    <property type="entry name" value="Peripla_BP_I"/>
</dbReference>
<feature type="region of interest" description="Disordered" evidence="4">
    <location>
        <begin position="1"/>
        <end position="25"/>
    </location>
</feature>
<evidence type="ECO:0000256" key="1">
    <source>
        <dbReference type="ARBA" id="ARBA00023015"/>
    </source>
</evidence>
<keyword evidence="3" id="KW-0804">Transcription</keyword>
<dbReference type="InterPro" id="IPR046335">
    <property type="entry name" value="LacI/GalR-like_sensor"/>
</dbReference>
<sequence>MSKDTPPTVPTHTTKQRRSSDQVTLSQVAKAAGVSPITASRALNHPDKVSDSARDSVLAAVEKLGYVPNLLAGSLASSRSQLIAVIVPSLINTVFVEVIQGLQETLEAEGYQILLGNTDYDLDREYQLVRTFLGWSCSALVTAGLRHNKACHTLLTNCGHPIMEVMELGEGMDLNVGLDHVAAGRCMANHLIDKGYRHIVYVGARLSQDYRASMRFEGHEAVLKGAGLDAPLVELDTLGSLQAGAEGLAQVLTQYPDTQAIHFANDDLAAGALLAAQRQGLNIPNDIAIAGFNGLPLGQHLTPQLTTILSPRKEMGRLAAKELIRRLSGKNVYRRQHDVGFKLQLGEST</sequence>
<evidence type="ECO:0000256" key="4">
    <source>
        <dbReference type="SAM" id="MobiDB-lite"/>
    </source>
</evidence>
<evidence type="ECO:0000259" key="5">
    <source>
        <dbReference type="PROSITE" id="PS50932"/>
    </source>
</evidence>
<proteinExistence type="predicted"/>
<evidence type="ECO:0000256" key="3">
    <source>
        <dbReference type="ARBA" id="ARBA00023163"/>
    </source>
</evidence>
<protein>
    <submittedName>
        <fullName evidence="6">Transcriptional regulator, LacI family</fullName>
    </submittedName>
</protein>
<dbReference type="EMBL" id="FOGS01000002">
    <property type="protein sequence ID" value="SER73869.1"/>
    <property type="molecule type" value="Genomic_DNA"/>
</dbReference>
<accession>A0A1H9RPP8</accession>
<dbReference type="PANTHER" id="PTHR30146:SF33">
    <property type="entry name" value="TRANSCRIPTIONAL REGULATOR"/>
    <property type="match status" value="1"/>
</dbReference>
<dbReference type="CDD" id="cd01392">
    <property type="entry name" value="HTH_LacI"/>
    <property type="match status" value="1"/>
</dbReference>
<dbReference type="SMART" id="SM00354">
    <property type="entry name" value="HTH_LACI"/>
    <property type="match status" value="1"/>
</dbReference>
<dbReference type="STRING" id="416874.SAMN04487958_102472"/>
<evidence type="ECO:0000313" key="7">
    <source>
        <dbReference type="Proteomes" id="UP000198505"/>
    </source>
</evidence>
<dbReference type="PANTHER" id="PTHR30146">
    <property type="entry name" value="LACI-RELATED TRANSCRIPTIONAL REPRESSOR"/>
    <property type="match status" value="1"/>
</dbReference>
<dbReference type="Pfam" id="PF13377">
    <property type="entry name" value="Peripla_BP_3"/>
    <property type="match status" value="1"/>
</dbReference>
<keyword evidence="1" id="KW-0805">Transcription regulation</keyword>
<evidence type="ECO:0000256" key="2">
    <source>
        <dbReference type="ARBA" id="ARBA00023125"/>
    </source>
</evidence>
<dbReference type="CDD" id="cd01575">
    <property type="entry name" value="PBP1_GntR"/>
    <property type="match status" value="1"/>
</dbReference>
<dbReference type="AlphaFoldDB" id="A0A1H9RPP8"/>
<dbReference type="InterPro" id="IPR010982">
    <property type="entry name" value="Lambda_DNA-bd_dom_sf"/>
</dbReference>
<dbReference type="SUPFAM" id="SSF47413">
    <property type="entry name" value="lambda repressor-like DNA-binding domains"/>
    <property type="match status" value="1"/>
</dbReference>
<organism evidence="6 7">
    <name type="scientific">Vreelandella subterranea</name>
    <dbReference type="NCBI Taxonomy" id="416874"/>
    <lineage>
        <taxon>Bacteria</taxon>
        <taxon>Pseudomonadati</taxon>
        <taxon>Pseudomonadota</taxon>
        <taxon>Gammaproteobacteria</taxon>
        <taxon>Oceanospirillales</taxon>
        <taxon>Halomonadaceae</taxon>
        <taxon>Vreelandella</taxon>
    </lineage>
</organism>
<keyword evidence="2" id="KW-0238">DNA-binding</keyword>
<dbReference type="InterPro" id="IPR000843">
    <property type="entry name" value="HTH_LacI"/>
</dbReference>
<dbReference type="PROSITE" id="PS50932">
    <property type="entry name" value="HTH_LACI_2"/>
    <property type="match status" value="1"/>
</dbReference>
<dbReference type="Gene3D" id="3.40.50.2300">
    <property type="match status" value="2"/>
</dbReference>
<dbReference type="Pfam" id="PF00356">
    <property type="entry name" value="LacI"/>
    <property type="match status" value="1"/>
</dbReference>
<dbReference type="RefSeq" id="WP_245748350.1">
    <property type="nucleotide sequence ID" value="NZ_FOGS01000002.1"/>
</dbReference>
<feature type="domain" description="HTH lacI-type" evidence="5">
    <location>
        <begin position="23"/>
        <end position="77"/>
    </location>
</feature>
<dbReference type="GO" id="GO:0000976">
    <property type="term" value="F:transcription cis-regulatory region binding"/>
    <property type="evidence" value="ECO:0007669"/>
    <property type="project" value="TreeGrafter"/>
</dbReference>
<evidence type="ECO:0000313" key="6">
    <source>
        <dbReference type="EMBL" id="SER73869.1"/>
    </source>
</evidence>
<name>A0A1H9RPP8_9GAMM</name>
<reference evidence="7" key="1">
    <citation type="submission" date="2016-10" db="EMBL/GenBank/DDBJ databases">
        <authorList>
            <person name="Varghese N."/>
            <person name="Submissions S."/>
        </authorList>
    </citation>
    <scope>NUCLEOTIDE SEQUENCE [LARGE SCALE GENOMIC DNA]</scope>
    <source>
        <strain evidence="7">CGMCC 1.6495</strain>
    </source>
</reference>
<dbReference type="SUPFAM" id="SSF53822">
    <property type="entry name" value="Periplasmic binding protein-like I"/>
    <property type="match status" value="1"/>
</dbReference>
<gene>
    <name evidence="6" type="ORF">SAMN04487958_102472</name>
</gene>
<dbReference type="GO" id="GO:0003700">
    <property type="term" value="F:DNA-binding transcription factor activity"/>
    <property type="evidence" value="ECO:0007669"/>
    <property type="project" value="TreeGrafter"/>
</dbReference>
<dbReference type="Proteomes" id="UP000198505">
    <property type="component" value="Unassembled WGS sequence"/>
</dbReference>